<feature type="coiled-coil region" evidence="1">
    <location>
        <begin position="394"/>
        <end position="431"/>
    </location>
</feature>
<reference evidence="4" key="1">
    <citation type="submission" date="2025-08" db="UniProtKB">
        <authorList>
            <consortium name="RefSeq"/>
        </authorList>
    </citation>
    <scope>IDENTIFICATION</scope>
    <source>
        <tissue evidence="4">Gonads</tissue>
    </source>
</reference>
<dbReference type="PANTHER" id="PTHR35838">
    <property type="entry name" value="CHROMOSOME 21, WHOLE GENOME SHOTGUN SEQUENCE"/>
    <property type="match status" value="1"/>
</dbReference>
<proteinExistence type="predicted"/>
<keyword evidence="1" id="KW-0175">Coiled coil</keyword>
<feature type="compositionally biased region" description="Low complexity" evidence="2">
    <location>
        <begin position="162"/>
        <end position="173"/>
    </location>
</feature>
<feature type="compositionally biased region" description="Basic and acidic residues" evidence="2">
    <location>
        <begin position="515"/>
        <end position="534"/>
    </location>
</feature>
<keyword evidence="3" id="KW-1185">Reference proteome</keyword>
<sequence>MADEKAKPTLRVEDTMEAEARTQIMYRQIEAFEEKVKLSSETFSDETFHKMMTELNNSSLAKKLGGVYSLANIRSVVQELEKNASALNEGRASNSSNSGSSSGKSTPSKRENKILLYLKWFLDYVTYMRELKQNFTERIFTPLQEYFYDDSRGDTKSPGVESLLSTPSVTPSSAMMRSVIKEEDEKDLENTDPAATANLEELDAPLPPLPGSEPVSGAASPALPDPRVASYQALMMLGKEFKEVATLYDNTELKNVAERLRYLTERWEVLLDDECEINPDLFSVDSYGSTESYIDEKATNPKLINLVRFVPDITHKCNKAAWLARKWLEIENTKTRDLNEKLVTIRRIQMAVSDKLADLEKSIGGQESILLHQIDELQSLLQREERSSELNIQIYQTEQSIDTLKSQLEKAQNEREQLVKQLTEAKQTKAEDYKTIRLQYEQNRLQRFLLRRNMKVEKYRKSVLRSDMHVELAVRPSMIRFTDHVQETCEELEQKIDKSKKEKRKLEHAMIPLQEDQHKVQEKLWRQQESRRPSVSDPATSNNNLREHLKETSRRPASSASNMSARTQDASVQTVISRQERVTSADEAMLDVHNMQFSPSMLQKIKEVKL</sequence>
<dbReference type="AlphaFoldDB" id="A0A1S3IM24"/>
<feature type="region of interest" description="Disordered" evidence="2">
    <location>
        <begin position="151"/>
        <end position="175"/>
    </location>
</feature>
<feature type="region of interest" description="Disordered" evidence="2">
    <location>
        <begin position="86"/>
        <end position="108"/>
    </location>
</feature>
<dbReference type="KEGG" id="lak:106165580"/>
<dbReference type="InParanoid" id="A0A1S3IM24"/>
<feature type="compositionally biased region" description="Low complexity" evidence="2">
    <location>
        <begin position="93"/>
        <end position="106"/>
    </location>
</feature>
<dbReference type="PANTHER" id="PTHR35838:SF1">
    <property type="entry name" value="TRICHOHYALIN-LIKE"/>
    <property type="match status" value="1"/>
</dbReference>
<protein>
    <submittedName>
        <fullName evidence="4">Uncharacterized protein LOC106165580</fullName>
    </submittedName>
</protein>
<dbReference type="GeneID" id="106165580"/>
<dbReference type="OrthoDB" id="6121302at2759"/>
<accession>A0A1S3IM24</accession>
<feature type="region of interest" description="Disordered" evidence="2">
    <location>
        <begin position="492"/>
        <end position="580"/>
    </location>
</feature>
<evidence type="ECO:0000313" key="3">
    <source>
        <dbReference type="Proteomes" id="UP000085678"/>
    </source>
</evidence>
<evidence type="ECO:0000256" key="1">
    <source>
        <dbReference type="SAM" id="Coils"/>
    </source>
</evidence>
<dbReference type="RefSeq" id="XP_013399290.1">
    <property type="nucleotide sequence ID" value="XM_013543836.1"/>
</dbReference>
<organism evidence="3 4">
    <name type="scientific">Lingula anatina</name>
    <name type="common">Brachiopod</name>
    <name type="synonym">Lingula unguis</name>
    <dbReference type="NCBI Taxonomy" id="7574"/>
    <lineage>
        <taxon>Eukaryota</taxon>
        <taxon>Metazoa</taxon>
        <taxon>Spiralia</taxon>
        <taxon>Lophotrochozoa</taxon>
        <taxon>Brachiopoda</taxon>
        <taxon>Linguliformea</taxon>
        <taxon>Lingulata</taxon>
        <taxon>Lingulida</taxon>
        <taxon>Linguloidea</taxon>
        <taxon>Lingulidae</taxon>
        <taxon>Lingula</taxon>
    </lineage>
</organism>
<feature type="region of interest" description="Disordered" evidence="2">
    <location>
        <begin position="202"/>
        <end position="222"/>
    </location>
</feature>
<feature type="compositionally biased region" description="Basic and acidic residues" evidence="2">
    <location>
        <begin position="492"/>
        <end position="508"/>
    </location>
</feature>
<evidence type="ECO:0000256" key="2">
    <source>
        <dbReference type="SAM" id="MobiDB-lite"/>
    </source>
</evidence>
<gene>
    <name evidence="4" type="primary">LOC106165580</name>
</gene>
<dbReference type="Proteomes" id="UP000085678">
    <property type="component" value="Unplaced"/>
</dbReference>
<name>A0A1S3IM24_LINAN</name>
<feature type="compositionally biased region" description="Basic and acidic residues" evidence="2">
    <location>
        <begin position="545"/>
        <end position="554"/>
    </location>
</feature>
<feature type="compositionally biased region" description="Polar residues" evidence="2">
    <location>
        <begin position="555"/>
        <end position="577"/>
    </location>
</feature>
<evidence type="ECO:0000313" key="4">
    <source>
        <dbReference type="RefSeq" id="XP_013399290.1"/>
    </source>
</evidence>